<keyword evidence="2" id="KW-0472">Membrane</keyword>
<feature type="compositionally biased region" description="Polar residues" evidence="1">
    <location>
        <begin position="227"/>
        <end position="251"/>
    </location>
</feature>
<comment type="caution">
    <text evidence="3">The sequence shown here is derived from an EMBL/GenBank/DDBJ whole genome shotgun (WGS) entry which is preliminary data.</text>
</comment>
<gene>
    <name evidence="3" type="ORF">IWX90DRAFT_485483</name>
</gene>
<evidence type="ECO:0008006" key="5">
    <source>
        <dbReference type="Google" id="ProtNLM"/>
    </source>
</evidence>
<organism evidence="3 4">
    <name type="scientific">Phyllosticta citrichinensis</name>
    <dbReference type="NCBI Taxonomy" id="1130410"/>
    <lineage>
        <taxon>Eukaryota</taxon>
        <taxon>Fungi</taxon>
        <taxon>Dikarya</taxon>
        <taxon>Ascomycota</taxon>
        <taxon>Pezizomycotina</taxon>
        <taxon>Dothideomycetes</taxon>
        <taxon>Dothideomycetes incertae sedis</taxon>
        <taxon>Botryosphaeriales</taxon>
        <taxon>Phyllostictaceae</taxon>
        <taxon>Phyllosticta</taxon>
    </lineage>
</organism>
<evidence type="ECO:0000313" key="4">
    <source>
        <dbReference type="Proteomes" id="UP001456524"/>
    </source>
</evidence>
<feature type="transmembrane region" description="Helical" evidence="2">
    <location>
        <begin position="486"/>
        <end position="505"/>
    </location>
</feature>
<name>A0ABR1XWF3_9PEZI</name>
<feature type="region of interest" description="Disordered" evidence="1">
    <location>
        <begin position="304"/>
        <end position="352"/>
    </location>
</feature>
<feature type="region of interest" description="Disordered" evidence="1">
    <location>
        <begin position="1"/>
        <end position="60"/>
    </location>
</feature>
<feature type="compositionally biased region" description="Low complexity" evidence="1">
    <location>
        <begin position="304"/>
        <end position="317"/>
    </location>
</feature>
<evidence type="ECO:0000256" key="1">
    <source>
        <dbReference type="SAM" id="MobiDB-lite"/>
    </source>
</evidence>
<feature type="region of interest" description="Disordered" evidence="1">
    <location>
        <begin position="227"/>
        <end position="272"/>
    </location>
</feature>
<keyword evidence="4" id="KW-1185">Reference proteome</keyword>
<evidence type="ECO:0000256" key="2">
    <source>
        <dbReference type="SAM" id="Phobius"/>
    </source>
</evidence>
<proteinExistence type="predicted"/>
<protein>
    <recommendedName>
        <fullName evidence="5">Serine-rich protein</fullName>
    </recommendedName>
</protein>
<sequence length="506" mass="55460">MRDASAGTFASVEHGSPAPIFVPRIRNRNSQTLEKLQGSRPKSPVRHEERTVGATSNNQTPVVQRKPVAAEKVHVDDPPPTGQKSMAASTITNVEGTATPATFVTMTDRTRKASDDTTNIPPLRNPWQSVDSMSFAHMGFGDRSWPPTRPGSNSSNTTVVNVARTLPAWARTFYSTTNPSSYSFHARSSRSQSVTSLGTFHPPQTPKTPKTPRAKFAIDFNHSNGTTFKSGLSRPTSKSNTALTASPSSSEFGIARVHRPRNRPHSTIYSANLDDDQLAEAFSPDGVPRPSFMPNHHGLALSSLTQESDSLSSDNSSEMGIQALPEYPGTPDTVYEPEPEPRRQRFSVQSNTNTVATLTTWYRSLAPPSPPPSRTHDDPRVDRQLYLFAIGFFFPIAWIVAAFLRLPPPPPSSDPYLDDLERGQDDEYRQRASMAAEVHAGRVVEKELNVPEGRPSCGTPIAIRLGEAEAERAFARGRYWRRLNRIMSVVGTSIILLIVVLAAVLG</sequence>
<dbReference type="Proteomes" id="UP001456524">
    <property type="component" value="Unassembled WGS sequence"/>
</dbReference>
<dbReference type="EMBL" id="JBBWUH010000004">
    <property type="protein sequence ID" value="KAK8169548.1"/>
    <property type="molecule type" value="Genomic_DNA"/>
</dbReference>
<keyword evidence="2" id="KW-0812">Transmembrane</keyword>
<feature type="transmembrane region" description="Helical" evidence="2">
    <location>
        <begin position="385"/>
        <end position="404"/>
    </location>
</feature>
<reference evidence="3 4" key="1">
    <citation type="journal article" date="2022" name="G3 (Bethesda)">
        <title>Enemy or ally: a genomic approach to elucidate the lifestyle of Phyllosticta citrichinaensis.</title>
        <authorList>
            <person name="Buijs V.A."/>
            <person name="Groenewald J.Z."/>
            <person name="Haridas S."/>
            <person name="LaButti K.M."/>
            <person name="Lipzen A."/>
            <person name="Martin F.M."/>
            <person name="Barry K."/>
            <person name="Grigoriev I.V."/>
            <person name="Crous P.W."/>
            <person name="Seidl M.F."/>
        </authorList>
    </citation>
    <scope>NUCLEOTIDE SEQUENCE [LARGE SCALE GENOMIC DNA]</scope>
    <source>
        <strain evidence="3 4">CBS 129764</strain>
    </source>
</reference>
<evidence type="ECO:0000313" key="3">
    <source>
        <dbReference type="EMBL" id="KAK8169548.1"/>
    </source>
</evidence>
<keyword evidence="2" id="KW-1133">Transmembrane helix</keyword>
<accession>A0ABR1XWF3</accession>